<dbReference type="EMBL" id="SSTD01006130">
    <property type="protein sequence ID" value="TYK20627.1"/>
    <property type="molecule type" value="Genomic_DNA"/>
</dbReference>
<dbReference type="STRING" id="1194695.A0A5A7UML0"/>
<accession>A0A5A7UML0</accession>
<evidence type="ECO:0000313" key="2">
    <source>
        <dbReference type="EMBL" id="TYK20627.1"/>
    </source>
</evidence>
<name>A0A5A7UML0_CUCMM</name>
<dbReference type="Proteomes" id="UP000321393">
    <property type="component" value="Unassembled WGS sequence"/>
</dbReference>
<dbReference type="OrthoDB" id="1924328at2759"/>
<dbReference type="Proteomes" id="UP000321947">
    <property type="component" value="Unassembled WGS sequence"/>
</dbReference>
<evidence type="ECO:0000313" key="1">
    <source>
        <dbReference type="EMBL" id="KAA0057092.1"/>
    </source>
</evidence>
<evidence type="ECO:0000313" key="3">
    <source>
        <dbReference type="Proteomes" id="UP000321393"/>
    </source>
</evidence>
<dbReference type="EMBL" id="SSTE01007279">
    <property type="protein sequence ID" value="KAA0057092.1"/>
    <property type="molecule type" value="Genomic_DNA"/>
</dbReference>
<reference evidence="3 4" key="1">
    <citation type="submission" date="2019-08" db="EMBL/GenBank/DDBJ databases">
        <title>Draft genome sequences of two oriental melons (Cucumis melo L. var makuwa).</title>
        <authorList>
            <person name="Kwon S.-Y."/>
        </authorList>
    </citation>
    <scope>NUCLEOTIDE SEQUENCE [LARGE SCALE GENOMIC DNA]</scope>
    <source>
        <strain evidence="4">cv. Chang Bougi</strain>
        <strain evidence="3">cv. SW 3</strain>
        <tissue evidence="1">Leaf</tissue>
    </source>
</reference>
<organism evidence="1 3">
    <name type="scientific">Cucumis melo var. makuwa</name>
    <name type="common">Oriental melon</name>
    <dbReference type="NCBI Taxonomy" id="1194695"/>
    <lineage>
        <taxon>Eukaryota</taxon>
        <taxon>Viridiplantae</taxon>
        <taxon>Streptophyta</taxon>
        <taxon>Embryophyta</taxon>
        <taxon>Tracheophyta</taxon>
        <taxon>Spermatophyta</taxon>
        <taxon>Magnoliopsida</taxon>
        <taxon>eudicotyledons</taxon>
        <taxon>Gunneridae</taxon>
        <taxon>Pentapetalae</taxon>
        <taxon>rosids</taxon>
        <taxon>fabids</taxon>
        <taxon>Cucurbitales</taxon>
        <taxon>Cucurbitaceae</taxon>
        <taxon>Benincaseae</taxon>
        <taxon>Cucumis</taxon>
    </lineage>
</organism>
<protein>
    <submittedName>
        <fullName evidence="1">Phytochrome E</fullName>
    </submittedName>
</protein>
<comment type="caution">
    <text evidence="1">The sequence shown here is derived from an EMBL/GenBank/DDBJ whole genome shotgun (WGS) entry which is preliminary data.</text>
</comment>
<evidence type="ECO:0000313" key="4">
    <source>
        <dbReference type="Proteomes" id="UP000321947"/>
    </source>
</evidence>
<proteinExistence type="predicted"/>
<dbReference type="AlphaFoldDB" id="A0A5A7UML0"/>
<gene>
    <name evidence="2" type="ORF">E5676_scaffold480G00080</name>
    <name evidence="1" type="ORF">E6C27_scaffold96G002850</name>
</gene>
<sequence>MSHPGQGLPHELIQDMVGGGQQWTSEQGLALNLSRRLLNKLNGNVRYVREQTKCYFLIDLELKLRRSRGLMEAITGQRT</sequence>